<dbReference type="InterPro" id="IPR016040">
    <property type="entry name" value="NAD(P)-bd_dom"/>
</dbReference>
<dbReference type="InterPro" id="IPR036291">
    <property type="entry name" value="NAD(P)-bd_dom_sf"/>
</dbReference>
<dbReference type="Gene3D" id="3.40.50.720">
    <property type="entry name" value="NAD(P)-binding Rossmann-like Domain"/>
    <property type="match status" value="1"/>
</dbReference>
<protein>
    <submittedName>
        <fullName evidence="2">NAD(P)H-binding protein</fullName>
    </submittedName>
</protein>
<sequence>MTIKTQISIIGCGWLGLPLAEFLIAKDYKIIGSTTSIDKLKILNEAGIESFLIQLNEDGITGNHSEFLAESETVIVNIPPGLRKHPLKNHILEIKHLITAIERAQVKNVIYISSTSVFKDEAHFPKIDDTSTPTATSNNAKQLIKIEQMLQENPKFNTTILRFGGLFDDKRHPAKYLSGKKSIANPNAPINLIHKKDCIHIISEIVGNNIWNTSLNAAYPDHPSKETYYSAYCKDHGLELPKFDSTRKSMGKIIDSSKLEQLLNYSFKQAL</sequence>
<keyword evidence="3" id="KW-1185">Reference proteome</keyword>
<dbReference type="RefSeq" id="WP_185787442.1">
    <property type="nucleotide sequence ID" value="NZ_JACLCP010000001.1"/>
</dbReference>
<evidence type="ECO:0000259" key="1">
    <source>
        <dbReference type="Pfam" id="PF13460"/>
    </source>
</evidence>
<evidence type="ECO:0000313" key="3">
    <source>
        <dbReference type="Proteomes" id="UP000533900"/>
    </source>
</evidence>
<dbReference type="PANTHER" id="PTHR48079">
    <property type="entry name" value="PROTEIN YEEZ"/>
    <property type="match status" value="1"/>
</dbReference>
<dbReference type="EMBL" id="JACLCP010000001">
    <property type="protein sequence ID" value="MBC2843725.1"/>
    <property type="molecule type" value="Genomic_DNA"/>
</dbReference>
<dbReference type="Pfam" id="PF13460">
    <property type="entry name" value="NAD_binding_10"/>
    <property type="match status" value="1"/>
</dbReference>
<gene>
    <name evidence="2" type="ORF">H7F21_01375</name>
</gene>
<accession>A0A842IM59</accession>
<reference evidence="2" key="1">
    <citation type="submission" date="2020-08" db="EMBL/GenBank/DDBJ databases">
        <title>Winogradskyella ouciana sp. nov., isolated from the hadal seawater of the Mariana Trench.</title>
        <authorList>
            <person name="He X."/>
        </authorList>
    </citation>
    <scope>NUCLEOTIDE SEQUENCE [LARGE SCALE GENOMIC DNA]</scope>
    <source>
        <strain evidence="2">KCTC 52348</strain>
    </source>
</reference>
<name>A0A842IM59_9FLAO</name>
<comment type="caution">
    <text evidence="2">The sequence shown here is derived from an EMBL/GenBank/DDBJ whole genome shotgun (WGS) entry which is preliminary data.</text>
</comment>
<evidence type="ECO:0000313" key="2">
    <source>
        <dbReference type="EMBL" id="MBC2843725.1"/>
    </source>
</evidence>
<dbReference type="GO" id="GO:0004029">
    <property type="term" value="F:aldehyde dehydrogenase (NAD+) activity"/>
    <property type="evidence" value="ECO:0007669"/>
    <property type="project" value="TreeGrafter"/>
</dbReference>
<dbReference type="Proteomes" id="UP000533900">
    <property type="component" value="Unassembled WGS sequence"/>
</dbReference>
<feature type="domain" description="NAD(P)-binding" evidence="1">
    <location>
        <begin position="13"/>
        <end position="178"/>
    </location>
</feature>
<dbReference type="InterPro" id="IPR051783">
    <property type="entry name" value="NAD(P)-dependent_oxidoreduct"/>
</dbReference>
<dbReference type="PANTHER" id="PTHR48079:SF6">
    <property type="entry name" value="NAD(P)-BINDING DOMAIN-CONTAINING PROTEIN-RELATED"/>
    <property type="match status" value="1"/>
</dbReference>
<dbReference type="SUPFAM" id="SSF51735">
    <property type="entry name" value="NAD(P)-binding Rossmann-fold domains"/>
    <property type="match status" value="1"/>
</dbReference>
<organism evidence="2 3">
    <name type="scientific">Winogradskyella flava</name>
    <dbReference type="NCBI Taxonomy" id="1884876"/>
    <lineage>
        <taxon>Bacteria</taxon>
        <taxon>Pseudomonadati</taxon>
        <taxon>Bacteroidota</taxon>
        <taxon>Flavobacteriia</taxon>
        <taxon>Flavobacteriales</taxon>
        <taxon>Flavobacteriaceae</taxon>
        <taxon>Winogradskyella</taxon>
    </lineage>
</organism>
<proteinExistence type="predicted"/>
<dbReference type="AlphaFoldDB" id="A0A842IM59"/>
<dbReference type="GO" id="GO:0005737">
    <property type="term" value="C:cytoplasm"/>
    <property type="evidence" value="ECO:0007669"/>
    <property type="project" value="TreeGrafter"/>
</dbReference>